<dbReference type="CDD" id="cd06582">
    <property type="entry name" value="TM_PBP1_LivH_like"/>
    <property type="match status" value="1"/>
</dbReference>
<evidence type="ECO:0000256" key="1">
    <source>
        <dbReference type="ARBA" id="ARBA00004651"/>
    </source>
</evidence>
<proteinExistence type="predicted"/>
<dbReference type="Proteomes" id="UP001268542">
    <property type="component" value="Unassembled WGS sequence"/>
</dbReference>
<reference evidence="11 12" key="1">
    <citation type="submission" date="2023-08" db="EMBL/GenBank/DDBJ databases">
        <title>Nocardioides seae sp. nov., a bacterium isolated from a soil.</title>
        <authorList>
            <person name="Wang X."/>
        </authorList>
    </citation>
    <scope>NUCLEOTIDE SEQUENCE [LARGE SCALE GENOMIC DNA]</scope>
    <source>
        <strain evidence="11 12">YZH12</strain>
    </source>
</reference>
<evidence type="ECO:0000256" key="4">
    <source>
        <dbReference type="ARBA" id="ARBA00022692"/>
    </source>
</evidence>
<dbReference type="InterPro" id="IPR003593">
    <property type="entry name" value="AAA+_ATPase"/>
</dbReference>
<feature type="transmembrane region" description="Helical" evidence="9">
    <location>
        <begin position="539"/>
        <end position="556"/>
    </location>
</feature>
<evidence type="ECO:0000256" key="9">
    <source>
        <dbReference type="SAM" id="Phobius"/>
    </source>
</evidence>
<feature type="transmembrane region" description="Helical" evidence="9">
    <location>
        <begin position="194"/>
        <end position="213"/>
    </location>
</feature>
<dbReference type="Pfam" id="PF12399">
    <property type="entry name" value="BCA_ABC_TP_C"/>
    <property type="match status" value="1"/>
</dbReference>
<feature type="transmembrane region" description="Helical" evidence="9">
    <location>
        <begin position="35"/>
        <end position="56"/>
    </location>
</feature>
<dbReference type="PANTHER" id="PTHR45772">
    <property type="entry name" value="CONSERVED COMPONENT OF ABC TRANSPORTER FOR NATURAL AMINO ACIDS-RELATED"/>
    <property type="match status" value="1"/>
</dbReference>
<dbReference type="InterPro" id="IPR051120">
    <property type="entry name" value="ABC_AA/LPS_Transport"/>
</dbReference>
<dbReference type="CDD" id="cd06581">
    <property type="entry name" value="TM_PBP1_LivM_like"/>
    <property type="match status" value="1"/>
</dbReference>
<keyword evidence="6 11" id="KW-0067">ATP-binding</keyword>
<dbReference type="InterPro" id="IPR027417">
    <property type="entry name" value="P-loop_NTPase"/>
</dbReference>
<evidence type="ECO:0000256" key="6">
    <source>
        <dbReference type="ARBA" id="ARBA00022840"/>
    </source>
</evidence>
<feature type="transmembrane region" description="Helical" evidence="9">
    <location>
        <begin position="313"/>
        <end position="330"/>
    </location>
</feature>
<dbReference type="Gene3D" id="3.40.50.300">
    <property type="entry name" value="P-loop containing nucleotide triphosphate hydrolases"/>
    <property type="match status" value="1"/>
</dbReference>
<feature type="transmembrane region" description="Helical" evidence="9">
    <location>
        <begin position="361"/>
        <end position="380"/>
    </location>
</feature>
<dbReference type="EMBL" id="JAVYII010000001">
    <property type="protein sequence ID" value="MDT9592147.1"/>
    <property type="molecule type" value="Genomic_DNA"/>
</dbReference>
<feature type="transmembrane region" description="Helical" evidence="9">
    <location>
        <begin position="386"/>
        <end position="406"/>
    </location>
</feature>
<dbReference type="InterPro" id="IPR032823">
    <property type="entry name" value="BCA_ABC_TP_C"/>
</dbReference>
<evidence type="ECO:0000313" key="12">
    <source>
        <dbReference type="Proteomes" id="UP001268542"/>
    </source>
</evidence>
<dbReference type="InterPro" id="IPR043428">
    <property type="entry name" value="LivM-like"/>
</dbReference>
<feature type="transmembrane region" description="Helical" evidence="9">
    <location>
        <begin position="268"/>
        <end position="286"/>
    </location>
</feature>
<feature type="transmembrane region" description="Helical" evidence="9">
    <location>
        <begin position="413"/>
        <end position="432"/>
    </location>
</feature>
<dbReference type="PANTHER" id="PTHR45772:SF7">
    <property type="entry name" value="AMINO ACID ABC TRANSPORTER ATP-BINDING PROTEIN"/>
    <property type="match status" value="1"/>
</dbReference>
<keyword evidence="5" id="KW-0547">Nucleotide-binding</keyword>
<accession>A0ABU3PSG2</accession>
<keyword evidence="7 9" id="KW-1133">Transmembrane helix</keyword>
<keyword evidence="3" id="KW-1003">Cell membrane</keyword>
<protein>
    <submittedName>
        <fullName evidence="11">ATP-binding cassette domain-containing protein</fullName>
    </submittedName>
</protein>
<evidence type="ECO:0000256" key="3">
    <source>
        <dbReference type="ARBA" id="ARBA00022475"/>
    </source>
</evidence>
<feature type="transmembrane region" description="Helical" evidence="9">
    <location>
        <begin position="561"/>
        <end position="577"/>
    </location>
</feature>
<dbReference type="Pfam" id="PF00005">
    <property type="entry name" value="ABC_tran"/>
    <property type="match status" value="1"/>
</dbReference>
<keyword evidence="8 9" id="KW-0472">Membrane</keyword>
<feature type="domain" description="ABC transporter" evidence="10">
    <location>
        <begin position="644"/>
        <end position="890"/>
    </location>
</feature>
<dbReference type="InterPro" id="IPR003439">
    <property type="entry name" value="ABC_transporter-like_ATP-bd"/>
</dbReference>
<feature type="transmembrane region" description="Helical" evidence="9">
    <location>
        <begin position="137"/>
        <end position="162"/>
    </location>
</feature>
<keyword evidence="12" id="KW-1185">Reference proteome</keyword>
<dbReference type="RefSeq" id="WP_315731384.1">
    <property type="nucleotide sequence ID" value="NZ_JAVYII010000001.1"/>
</dbReference>
<evidence type="ECO:0000256" key="2">
    <source>
        <dbReference type="ARBA" id="ARBA00022448"/>
    </source>
</evidence>
<evidence type="ECO:0000313" key="11">
    <source>
        <dbReference type="EMBL" id="MDT9592147.1"/>
    </source>
</evidence>
<evidence type="ECO:0000259" key="10">
    <source>
        <dbReference type="PROSITE" id="PS50893"/>
    </source>
</evidence>
<feature type="transmembrane region" description="Helical" evidence="9">
    <location>
        <begin position="508"/>
        <end position="527"/>
    </location>
</feature>
<comment type="caution">
    <text evidence="11">The sequence shown here is derived from an EMBL/GenBank/DDBJ whole genome shotgun (WGS) entry which is preliminary data.</text>
</comment>
<sequence>MLTELLPFVVAGVATGAILGIAGTGLVLTYKTSGIFNIGHGAVAAAAAYVFYFLHVEQELPWIPAFLLAVVVLGPVFGLVMAAISRSLAEQRAAMKIVATIGLILIVQGLATVKYGYNGLQVPQYLPNGLQTFELGGVFVSYAQVTVIGISLVAVGALFVFFRTSRTGLAMRAVVNDPELVGLHGTSPQRVQRLAWVIGATFAALSGVLIAPVSGLESVALTFLVVQAFGAAAVGAFSSIPLTYVGALVIGVAASLTTKYALELPELAGLPASLPFVFLIVALLVLPKSRLVAPARNERAPNVPWHGPTSSRLVAGVVVVGALALVPTFAGAKLTYFTTGLTQAIMLLSLGLLIRTAGMVSLCHAAFAAIGAAAFAQFAGDAGMPWLVALMLGAFVVVPVAALLALPAIRLSGLFLALATLGFGLMVEQLLYFRDFFFTQTGIGREMPRPSGFKSDDRYYYVVLAFFVATGVAMMLIHRGRLGRVLQGLSESPQAVRTLGLNVNLTRLIVFCVSGFFAGVAGILYGASANYAALGDPQFMAYQSLVLVATLALMPFREPWYAVMGIAAAVIPAYIHGESTAAWMNVLFGFFAIVTATQGGTPAMPAPVRRAVDRVFRSRRPKPAPTRVATDGEGYRLRDGASGLEVRDLTIRYGGRTAVDAVSFTAPVGQITGLIGPNGAGKTTTFNAVSGLLSPSEGAVLLHGSEVTSLSPGARGRRGLGRTFQLMQLADSLTVAQNVELGVESGLAGSSVRGQLVASPAERRATVAAAERAMELCGITHLRDQHTGALSTGQRRLVELARCLAGPFDLLLLDEPSSGLDPVETEQFGSTLERVVAERGCGILLVEHDMALVLRICREIHVLDFGKLLFHGTPTEVRTSPVVQAAYLGSAEIIEEELDQSVQEGLVR</sequence>
<feature type="transmembrane region" description="Helical" evidence="9">
    <location>
        <begin position="6"/>
        <end position="28"/>
    </location>
</feature>
<evidence type="ECO:0000256" key="8">
    <source>
        <dbReference type="ARBA" id="ARBA00023136"/>
    </source>
</evidence>
<name>A0ABU3PSG2_9ACTN</name>
<dbReference type="GO" id="GO:0005524">
    <property type="term" value="F:ATP binding"/>
    <property type="evidence" value="ECO:0007669"/>
    <property type="project" value="UniProtKB-KW"/>
</dbReference>
<dbReference type="SUPFAM" id="SSF52540">
    <property type="entry name" value="P-loop containing nucleoside triphosphate hydrolases"/>
    <property type="match status" value="1"/>
</dbReference>
<feature type="transmembrane region" description="Helical" evidence="9">
    <location>
        <begin position="459"/>
        <end position="477"/>
    </location>
</feature>
<feature type="transmembrane region" description="Helical" evidence="9">
    <location>
        <begin position="62"/>
        <end position="85"/>
    </location>
</feature>
<gene>
    <name evidence="11" type="ORF">RDV89_03665</name>
</gene>
<dbReference type="InterPro" id="IPR001851">
    <property type="entry name" value="ABC_transp_permease"/>
</dbReference>
<evidence type="ECO:0000256" key="5">
    <source>
        <dbReference type="ARBA" id="ARBA00022741"/>
    </source>
</evidence>
<feature type="transmembrane region" description="Helical" evidence="9">
    <location>
        <begin position="97"/>
        <end position="117"/>
    </location>
</feature>
<dbReference type="SMART" id="SM00382">
    <property type="entry name" value="AAA"/>
    <property type="match status" value="1"/>
</dbReference>
<keyword evidence="4 9" id="KW-0812">Transmembrane</keyword>
<organism evidence="11 12">
    <name type="scientific">Nocardioides imazamoxiresistens</name>
    <dbReference type="NCBI Taxonomy" id="3231893"/>
    <lineage>
        <taxon>Bacteria</taxon>
        <taxon>Bacillati</taxon>
        <taxon>Actinomycetota</taxon>
        <taxon>Actinomycetes</taxon>
        <taxon>Propionibacteriales</taxon>
        <taxon>Nocardioidaceae</taxon>
        <taxon>Nocardioides</taxon>
    </lineage>
</organism>
<keyword evidence="2" id="KW-0813">Transport</keyword>
<dbReference type="PROSITE" id="PS50893">
    <property type="entry name" value="ABC_TRANSPORTER_2"/>
    <property type="match status" value="1"/>
</dbReference>
<dbReference type="Pfam" id="PF02653">
    <property type="entry name" value="BPD_transp_2"/>
    <property type="match status" value="2"/>
</dbReference>
<comment type="subcellular location">
    <subcellularLocation>
        <location evidence="1">Cell membrane</location>
        <topology evidence="1">Multi-pass membrane protein</topology>
    </subcellularLocation>
</comment>
<evidence type="ECO:0000256" key="7">
    <source>
        <dbReference type="ARBA" id="ARBA00022989"/>
    </source>
</evidence>